<dbReference type="OrthoDB" id="10456331at2759"/>
<keyword evidence="2" id="KW-1185">Reference proteome</keyword>
<sequence>MRTSIIYVHIYNSVCKSDEKDNYQIEFKNCIIRNNEPLTYGLITLIPEEKSFFNDNLPKCISVSVTNSILSGNKSIFSLIRGNLNIDNCIIEYSDSVETMNASIIMSENINNRIDIKNSKFINNITNMPLFYLIKADIEIRNTTFINNHSTSGNLIHGEYISNEYNNKLIITDSFFSENDNIINGKNNDIIISNCEFKDTELKSSLPIVSNCINSNIQIGNSNFRNLKIQGNGLVGPESTYTLNNVTLSDIVTNGKSLFRFLNKNIKFNNVTFNSIKNAGEINESSIIYFDSG</sequence>
<dbReference type="Proteomes" id="UP000193719">
    <property type="component" value="Unassembled WGS sequence"/>
</dbReference>
<reference evidence="1 2" key="2">
    <citation type="submission" date="2016-08" db="EMBL/GenBank/DDBJ databases">
        <title>Pervasive Adenine N6-methylation of Active Genes in Fungi.</title>
        <authorList>
            <consortium name="DOE Joint Genome Institute"/>
            <person name="Mondo S.J."/>
            <person name="Dannebaum R.O."/>
            <person name="Kuo R.C."/>
            <person name="Labutti K."/>
            <person name="Haridas S."/>
            <person name="Kuo A."/>
            <person name="Salamov A."/>
            <person name="Ahrendt S.R."/>
            <person name="Lipzen A."/>
            <person name="Sullivan W."/>
            <person name="Andreopoulos W.B."/>
            <person name="Clum A."/>
            <person name="Lindquist E."/>
            <person name="Daum C."/>
            <person name="Ramamoorthy G.K."/>
            <person name="Gryganskyi A."/>
            <person name="Culley D."/>
            <person name="Magnuson J.K."/>
            <person name="James T.Y."/>
            <person name="O'Malley M.A."/>
            <person name="Stajich J.E."/>
            <person name="Spatafora J.W."/>
            <person name="Visel A."/>
            <person name="Grigoriev I.V."/>
        </authorList>
    </citation>
    <scope>NUCLEOTIDE SEQUENCE [LARGE SCALE GENOMIC DNA]</scope>
    <source>
        <strain evidence="2">finn</strain>
    </source>
</reference>
<proteinExistence type="predicted"/>
<organism evidence="1 2">
    <name type="scientific">Piromyces finnis</name>
    <dbReference type="NCBI Taxonomy" id="1754191"/>
    <lineage>
        <taxon>Eukaryota</taxon>
        <taxon>Fungi</taxon>
        <taxon>Fungi incertae sedis</taxon>
        <taxon>Chytridiomycota</taxon>
        <taxon>Chytridiomycota incertae sedis</taxon>
        <taxon>Neocallimastigomycetes</taxon>
        <taxon>Neocallimastigales</taxon>
        <taxon>Neocallimastigaceae</taxon>
        <taxon>Piromyces</taxon>
    </lineage>
</organism>
<dbReference type="EMBL" id="MCFH01000012">
    <property type="protein sequence ID" value="ORX53838.1"/>
    <property type="molecule type" value="Genomic_DNA"/>
</dbReference>
<dbReference type="AlphaFoldDB" id="A0A1Y1VE47"/>
<reference evidence="1 2" key="1">
    <citation type="submission" date="2016-08" db="EMBL/GenBank/DDBJ databases">
        <title>Genomes of anaerobic fungi encode conserved fungal cellulosomes for biomass hydrolysis.</title>
        <authorList>
            <consortium name="DOE Joint Genome Institute"/>
            <person name="Haitjema C.H."/>
            <person name="Gilmore S.P."/>
            <person name="Henske J.K."/>
            <person name="Solomon K.V."/>
            <person name="De Groot R."/>
            <person name="Kuo A."/>
            <person name="Mondo S.J."/>
            <person name="Salamov A.A."/>
            <person name="Labutti K."/>
            <person name="Zhao Z."/>
            <person name="Chiniquy J."/>
            <person name="Barry K."/>
            <person name="Brewer H.M."/>
            <person name="Purvine S.O."/>
            <person name="Wright A.T."/>
            <person name="Boxma B."/>
            <person name="Van Alen T."/>
            <person name="Hackstein J.H."/>
            <person name="Baker S.E."/>
            <person name="Grigoriev I.V."/>
            <person name="O'Malley M.A."/>
        </authorList>
    </citation>
    <scope>NUCLEOTIDE SEQUENCE [LARGE SCALE GENOMIC DNA]</scope>
    <source>
        <strain evidence="2">finn</strain>
    </source>
</reference>
<feature type="non-terminal residue" evidence="1">
    <location>
        <position position="293"/>
    </location>
</feature>
<evidence type="ECO:0000313" key="1">
    <source>
        <dbReference type="EMBL" id="ORX53838.1"/>
    </source>
</evidence>
<name>A0A1Y1VE47_9FUNG</name>
<evidence type="ECO:0008006" key="3">
    <source>
        <dbReference type="Google" id="ProtNLM"/>
    </source>
</evidence>
<comment type="caution">
    <text evidence="1">The sequence shown here is derived from an EMBL/GenBank/DDBJ whole genome shotgun (WGS) entry which is preliminary data.</text>
</comment>
<accession>A0A1Y1VE47</accession>
<evidence type="ECO:0000313" key="2">
    <source>
        <dbReference type="Proteomes" id="UP000193719"/>
    </source>
</evidence>
<protein>
    <recommendedName>
        <fullName evidence="3">Right handed beta helix domain-containing protein</fullName>
    </recommendedName>
</protein>
<gene>
    <name evidence="1" type="ORF">BCR36DRAFT_323194</name>
</gene>